<feature type="repeat" description="WD" evidence="2">
    <location>
        <begin position="155"/>
        <end position="196"/>
    </location>
</feature>
<dbReference type="PANTHER" id="PTHR15622:SF2">
    <property type="entry name" value="U4_U6 SMALL NUCLEAR RIBONUCLEOPROTEIN PRP4"/>
    <property type="match status" value="1"/>
</dbReference>
<sequence>MEVFDEMYQNLKILHSTTIDGSVICDVNLKVNKIAIIIGTQKQQNSKIQNPVLHIYSALTAEKEREFVLPVDYLRSLKFSYSGQFLIAYGLTCDIIVININDENQKLKVLKGHSYFVETIHIQKSEKLFVSAASFDNLCLWSLEEFKLLQKISTQQEQQAEIYAIALSQSNYFIALATSDEKLTIWNYKSSSITKSFQFKDGLNYLEYPNQSNNLLFAYRKASNSLILLNVAVPIILRQLELFSVRLVNIDFIYDSNIIAISQNNLFLKQGCISLWDWQKGNLLFKQNLDDSVIILKALEKNKVLITKDKHTIKFWMNKQ</sequence>
<evidence type="ECO:0000256" key="2">
    <source>
        <dbReference type="PROSITE-ProRule" id="PRU00221"/>
    </source>
</evidence>
<organism evidence="3 4">
    <name type="scientific">Paramecium pentaurelia</name>
    <dbReference type="NCBI Taxonomy" id="43138"/>
    <lineage>
        <taxon>Eukaryota</taxon>
        <taxon>Sar</taxon>
        <taxon>Alveolata</taxon>
        <taxon>Ciliophora</taxon>
        <taxon>Intramacronucleata</taxon>
        <taxon>Oligohymenophorea</taxon>
        <taxon>Peniculida</taxon>
        <taxon>Parameciidae</taxon>
        <taxon>Paramecium</taxon>
    </lineage>
</organism>
<name>A0A8S1T6A3_9CILI</name>
<dbReference type="InterPro" id="IPR001680">
    <property type="entry name" value="WD40_rpt"/>
</dbReference>
<proteinExistence type="predicted"/>
<dbReference type="GO" id="GO:0000209">
    <property type="term" value="P:protein polyubiquitination"/>
    <property type="evidence" value="ECO:0007669"/>
    <property type="project" value="TreeGrafter"/>
</dbReference>
<dbReference type="OrthoDB" id="295425at2759"/>
<keyword evidence="2" id="KW-0853">WD repeat</keyword>
<comment type="caution">
    <text evidence="3">The sequence shown here is derived from an EMBL/GenBank/DDBJ whole genome shotgun (WGS) entry which is preliminary data.</text>
</comment>
<dbReference type="InterPro" id="IPR051983">
    <property type="entry name" value="WSB_SOCS-box_domain"/>
</dbReference>
<dbReference type="EMBL" id="CAJJDO010000015">
    <property type="protein sequence ID" value="CAD8146162.1"/>
    <property type="molecule type" value="Genomic_DNA"/>
</dbReference>
<evidence type="ECO:0000256" key="1">
    <source>
        <dbReference type="ARBA" id="ARBA00022786"/>
    </source>
</evidence>
<dbReference type="PROSITE" id="PS50082">
    <property type="entry name" value="WD_REPEATS_2"/>
    <property type="match status" value="1"/>
</dbReference>
<dbReference type="AlphaFoldDB" id="A0A8S1T6A3"/>
<accession>A0A8S1T6A3</accession>
<gene>
    <name evidence="3" type="ORF">PPENT_87.1.T0150206</name>
</gene>
<reference evidence="3" key="1">
    <citation type="submission" date="2021-01" db="EMBL/GenBank/DDBJ databases">
        <authorList>
            <consortium name="Genoscope - CEA"/>
            <person name="William W."/>
        </authorList>
    </citation>
    <scope>NUCLEOTIDE SEQUENCE</scope>
</reference>
<keyword evidence="1" id="KW-0833">Ubl conjugation pathway</keyword>
<dbReference type="Proteomes" id="UP000689195">
    <property type="component" value="Unassembled WGS sequence"/>
</dbReference>
<keyword evidence="4" id="KW-1185">Reference proteome</keyword>
<protein>
    <submittedName>
        <fullName evidence="3">Uncharacterized protein</fullName>
    </submittedName>
</protein>
<dbReference type="SMART" id="SM00320">
    <property type="entry name" value="WD40"/>
    <property type="match status" value="3"/>
</dbReference>
<evidence type="ECO:0000313" key="3">
    <source>
        <dbReference type="EMBL" id="CAD8146162.1"/>
    </source>
</evidence>
<evidence type="ECO:0000313" key="4">
    <source>
        <dbReference type="Proteomes" id="UP000689195"/>
    </source>
</evidence>
<dbReference type="PANTHER" id="PTHR15622">
    <property type="entry name" value="WD40 REPEAT PROTEIN"/>
    <property type="match status" value="1"/>
</dbReference>